<dbReference type="Gene3D" id="1.10.150.50">
    <property type="entry name" value="Transcription Factor, Ets-1"/>
    <property type="match status" value="1"/>
</dbReference>
<gene>
    <name evidence="1" type="ORF">PBRASI_LOCUS11383</name>
</gene>
<comment type="caution">
    <text evidence="1">The sequence shown here is derived from an EMBL/GenBank/DDBJ whole genome shotgun (WGS) entry which is preliminary data.</text>
</comment>
<feature type="non-terminal residue" evidence="1">
    <location>
        <position position="1"/>
    </location>
</feature>
<dbReference type="AlphaFoldDB" id="A0A9N9HDT5"/>
<proteinExistence type="predicted"/>
<evidence type="ECO:0000313" key="1">
    <source>
        <dbReference type="EMBL" id="CAG8672613.1"/>
    </source>
</evidence>
<dbReference type="SUPFAM" id="SSF47769">
    <property type="entry name" value="SAM/Pointed domain"/>
    <property type="match status" value="1"/>
</dbReference>
<name>A0A9N9HDT5_9GLOM</name>
<reference evidence="1" key="1">
    <citation type="submission" date="2021-06" db="EMBL/GenBank/DDBJ databases">
        <authorList>
            <person name="Kallberg Y."/>
            <person name="Tangrot J."/>
            <person name="Rosling A."/>
        </authorList>
    </citation>
    <scope>NUCLEOTIDE SEQUENCE</scope>
    <source>
        <strain evidence="1">BR232B</strain>
    </source>
</reference>
<evidence type="ECO:0000313" key="2">
    <source>
        <dbReference type="Proteomes" id="UP000789739"/>
    </source>
</evidence>
<sequence length="98" mass="10925">LTHLHLFPPSFVSMASSSAPLLIPSLEEIRAWNTEQVIAHFESVDHDSDLLDSDKNILRDNRIKGKHLPDLTEEGLQADGIPCGVAIFIRKEIDRLLG</sequence>
<protein>
    <submittedName>
        <fullName evidence="1">4063_t:CDS:1</fullName>
    </submittedName>
</protein>
<dbReference type="InterPro" id="IPR013761">
    <property type="entry name" value="SAM/pointed_sf"/>
</dbReference>
<organism evidence="1 2">
    <name type="scientific">Paraglomus brasilianum</name>
    <dbReference type="NCBI Taxonomy" id="144538"/>
    <lineage>
        <taxon>Eukaryota</taxon>
        <taxon>Fungi</taxon>
        <taxon>Fungi incertae sedis</taxon>
        <taxon>Mucoromycota</taxon>
        <taxon>Glomeromycotina</taxon>
        <taxon>Glomeromycetes</taxon>
        <taxon>Paraglomerales</taxon>
        <taxon>Paraglomeraceae</taxon>
        <taxon>Paraglomus</taxon>
    </lineage>
</organism>
<dbReference type="Proteomes" id="UP000789739">
    <property type="component" value="Unassembled WGS sequence"/>
</dbReference>
<keyword evidence="2" id="KW-1185">Reference proteome</keyword>
<accession>A0A9N9HDT5</accession>
<dbReference type="EMBL" id="CAJVPI010005219">
    <property type="protein sequence ID" value="CAG8672613.1"/>
    <property type="molecule type" value="Genomic_DNA"/>
</dbReference>